<organism evidence="1">
    <name type="scientific">Sigmofec virus UA08Rod_5080</name>
    <dbReference type="NCBI Taxonomy" id="2929414"/>
    <lineage>
        <taxon>Viruses</taxon>
        <taxon>Monodnaviria</taxon>
        <taxon>Sangervirae</taxon>
        <taxon>Phixviricota</taxon>
        <taxon>Malgrandaviricetes</taxon>
        <taxon>Petitvirales</taxon>
        <taxon>Microviridae</taxon>
    </lineage>
</organism>
<protein>
    <submittedName>
        <fullName evidence="1">Uncharacterized protein</fullName>
    </submittedName>
</protein>
<evidence type="ECO:0000313" key="1">
    <source>
        <dbReference type="EMBL" id="UPW41205.1"/>
    </source>
</evidence>
<proteinExistence type="predicted"/>
<sequence>MNSTIKKFARKTRSYNVERNYVQGGLALTPSEMMQSARQGIAISTQVLPAEQFDDGVVGKISEVPFILRRGVDVGDVVAYQDSCRAKVRKVSQSTD</sequence>
<reference evidence="1" key="1">
    <citation type="submission" date="2022-02" db="EMBL/GenBank/DDBJ databases">
        <title>Towards deciphering the DNA virus diversity associated with rodent species in the families Cricetidae and Heteromyidae.</title>
        <authorList>
            <person name="Lund M."/>
            <person name="Larsen B.B."/>
            <person name="Gryseels S."/>
            <person name="Kraberger S."/>
            <person name="Rowsey D.M."/>
            <person name="Steger L."/>
            <person name="Yule K.M."/>
            <person name="Upham N.S."/>
            <person name="Worobey M."/>
            <person name="Van Doorslaer K."/>
            <person name="Varsani A."/>
        </authorList>
    </citation>
    <scope>NUCLEOTIDE SEQUENCE</scope>
    <source>
        <strain evidence="1">UA08Rod_5080</strain>
    </source>
</reference>
<name>A0A976R810_9VIRU</name>
<dbReference type="EMBL" id="OM869557">
    <property type="protein sequence ID" value="UPW41205.1"/>
    <property type="molecule type" value="Genomic_DNA"/>
</dbReference>
<accession>A0A976R810</accession>